<keyword evidence="4 14" id="KW-0813">Transport</keyword>
<dbReference type="OrthoDB" id="10261439at2759"/>
<keyword evidence="19" id="KW-1185">Reference proteome</keyword>
<evidence type="ECO:0000313" key="19">
    <source>
        <dbReference type="Proteomes" id="UP000276133"/>
    </source>
</evidence>
<dbReference type="AlphaFoldDB" id="A0A3M7R2H4"/>
<evidence type="ECO:0000256" key="6">
    <source>
        <dbReference type="ARBA" id="ARBA00022737"/>
    </source>
</evidence>
<keyword evidence="9 14" id="KW-0333">Golgi apparatus</keyword>
<evidence type="ECO:0000256" key="13">
    <source>
        <dbReference type="ARBA" id="ARBA00030841"/>
    </source>
</evidence>
<sequence length="970" mass="109167">MSATSQIMIEQPCYTLINLPQDVEQPTEMKLREDLEKGDNKIKAEALKKVIQLMLNGEKFPSLLMTIIRFVMPVADHTLKKLLLIFWEIVPKNTPDGKLMQEMILVCDAYRRDLQHPNEFIRGSTLRFLCKLKEPELLEPLMPSIRACLDYKHNYVRRNAVMAIFTIYKNFNFLMPDAPEIIANFLEREQDMSCKRNAFMMLIHADQERALNYLSSCIDQVNSFGDILQLVIVELIYKVCHANPSERARFIRCVYALLNSSSPAVRYEAAGTLITLSSAPSAVKAAASCYIDLIVKESDNNVKLIVLDKIIQLKEVPSHEKVLQELVMDILRVLSSPDIEVRKKTLNLCLDLVSSRTISEMVLVLKKELSKTNNANELEDMDKYRQLLVRTLHQMTIKFPDTASSIIGSVIEYLSDSNELAAADVLVFVREIIHKLPTLKELILQKMLEIFSLIKSVKIVRGSLWILGEYCDSIEDIQSLLTQVRQSLGDIPIVDDEVKRAAGLDNKQDEQILKSNISTGTQQLVTADGTYATQSAFVSSSASANDKDDADKRPPLRAFLIKGDFFIASALARTLTKLAVKYSKLVHGNQTKQNRFNAETMLIMASILHYGKSGMAKKPINEDDTDSINICLRVLSENSPFVLNLINSQSAAALSNMLDAKLSDECQSGWLKQTKKKIKSQQIQADDPLRFGQLISNSDLIEKEDVFDMTLKQAIGLFNKKDDDFILSSKLNKVTQLTGFSDPVYSEAYVHVNQYDIVLDVLIVNQTTDTLQNLTLELATLGDLKLVEKPQSLTLAPRDFTNIKANIKVASTENGIIFGNIVYDISGATSDRNCVVLNDIHIDIMDYIVPAQCTDQEFLQMWVLFEWENKVVVNTNIKDLNEYLEHIIKSTNMKCLTPEKALSGDCGFMAANLYAKSIFGEDVLANVSIEKSLHNPDSNVHGHIRIRAKSQGMALSMGDKINLTQKQIKN</sequence>
<dbReference type="GO" id="GO:0006888">
    <property type="term" value="P:endoplasmic reticulum to Golgi vesicle-mediated transport"/>
    <property type="evidence" value="ECO:0007669"/>
    <property type="project" value="TreeGrafter"/>
</dbReference>
<comment type="function">
    <text evidence="12 14">The coatomer is a cytosolic protein complex that binds to dilysine motifs and reversibly associates with Golgi non-clathrin-coated vesicles, which further mediate biosynthetic protein transport from the ER, via the Golgi up to the trans Golgi network. Coatomer complex is required for budding from Golgi membranes, and is essential for the retrograde Golgi-to-ER transport of dilysine-tagged proteins.</text>
</comment>
<evidence type="ECO:0000256" key="10">
    <source>
        <dbReference type="ARBA" id="ARBA00023136"/>
    </source>
</evidence>
<feature type="domain" description="Clathrin/coatomer adaptor adaptin-like N-terminal" evidence="15">
    <location>
        <begin position="28"/>
        <end position="535"/>
    </location>
</feature>
<dbReference type="GO" id="GO:0006886">
    <property type="term" value="P:intracellular protein transport"/>
    <property type="evidence" value="ECO:0007669"/>
    <property type="project" value="InterPro"/>
</dbReference>
<keyword evidence="11 14" id="KW-0968">Cytoplasmic vesicle</keyword>
<dbReference type="PANTHER" id="PTHR10635">
    <property type="entry name" value="COATOMER SUBUNIT BETA"/>
    <property type="match status" value="1"/>
</dbReference>
<evidence type="ECO:0000256" key="7">
    <source>
        <dbReference type="ARBA" id="ARBA00022892"/>
    </source>
</evidence>
<evidence type="ECO:0000256" key="9">
    <source>
        <dbReference type="ARBA" id="ARBA00023034"/>
    </source>
</evidence>
<feature type="domain" description="Coatomer beta subunit C-terminal" evidence="16">
    <location>
        <begin position="685"/>
        <end position="824"/>
    </location>
</feature>
<dbReference type="SUPFAM" id="SSF48371">
    <property type="entry name" value="ARM repeat"/>
    <property type="match status" value="1"/>
</dbReference>
<evidence type="ECO:0000256" key="4">
    <source>
        <dbReference type="ARBA" id="ARBA00022448"/>
    </source>
</evidence>
<dbReference type="GO" id="GO:0030126">
    <property type="term" value="C:COPI vesicle coat"/>
    <property type="evidence" value="ECO:0007669"/>
    <property type="project" value="InterPro"/>
</dbReference>
<comment type="subunit">
    <text evidence="2 14">Oligomeric complex that consists of at least the alpha, beta, beta', gamma, delta, epsilon and zeta subunits.</text>
</comment>
<evidence type="ECO:0000256" key="3">
    <source>
        <dbReference type="ARBA" id="ARBA00017024"/>
    </source>
</evidence>
<gene>
    <name evidence="18" type="ORF">BpHYR1_041015</name>
</gene>
<accession>A0A3M7R2H4</accession>
<dbReference type="Pfam" id="PF14806">
    <property type="entry name" value="Coatomer_b_Cpla"/>
    <property type="match status" value="1"/>
</dbReference>
<dbReference type="GO" id="GO:0006891">
    <property type="term" value="P:intra-Golgi vesicle-mediated transport"/>
    <property type="evidence" value="ECO:0007669"/>
    <property type="project" value="TreeGrafter"/>
</dbReference>
<dbReference type="Pfam" id="PF01602">
    <property type="entry name" value="Adaptin_N"/>
    <property type="match status" value="1"/>
</dbReference>
<evidence type="ECO:0000256" key="1">
    <source>
        <dbReference type="ARBA" id="ARBA00004255"/>
    </source>
</evidence>
<dbReference type="InterPro" id="IPR011989">
    <property type="entry name" value="ARM-like"/>
</dbReference>
<dbReference type="InterPro" id="IPR016024">
    <property type="entry name" value="ARM-type_fold"/>
</dbReference>
<comment type="caution">
    <text evidence="18">The sequence shown here is derived from an EMBL/GenBank/DDBJ whole genome shotgun (WGS) entry which is preliminary data.</text>
</comment>
<evidence type="ECO:0000259" key="17">
    <source>
        <dbReference type="Pfam" id="PF14806"/>
    </source>
</evidence>
<dbReference type="PANTHER" id="PTHR10635:SF0">
    <property type="entry name" value="COATOMER SUBUNIT BETA"/>
    <property type="match status" value="1"/>
</dbReference>
<evidence type="ECO:0000256" key="2">
    <source>
        <dbReference type="ARBA" id="ARBA00011775"/>
    </source>
</evidence>
<dbReference type="FunFam" id="1.25.10.10:FF:000444">
    <property type="entry name" value="Coatomer subunit beta"/>
    <property type="match status" value="1"/>
</dbReference>
<keyword evidence="5 14" id="KW-0963">Cytoplasm</keyword>
<dbReference type="STRING" id="10195.A0A3M7R2H4"/>
<name>A0A3M7R2H4_BRAPC</name>
<evidence type="ECO:0000256" key="12">
    <source>
        <dbReference type="ARBA" id="ARBA00025536"/>
    </source>
</evidence>
<dbReference type="Pfam" id="PF07718">
    <property type="entry name" value="Coatamer_beta_C"/>
    <property type="match status" value="1"/>
</dbReference>
<evidence type="ECO:0000259" key="15">
    <source>
        <dbReference type="Pfam" id="PF01602"/>
    </source>
</evidence>
<evidence type="ECO:0000256" key="14">
    <source>
        <dbReference type="PIRNR" id="PIRNR005727"/>
    </source>
</evidence>
<dbReference type="InterPro" id="IPR011710">
    <property type="entry name" value="Coatomer_bsu_C"/>
</dbReference>
<dbReference type="InterPro" id="IPR029446">
    <property type="entry name" value="COPB1_appendage_platform_dom"/>
</dbReference>
<keyword evidence="8 14" id="KW-0653">Protein transport</keyword>
<evidence type="ECO:0000313" key="18">
    <source>
        <dbReference type="EMBL" id="RNA17792.1"/>
    </source>
</evidence>
<dbReference type="GO" id="GO:0000139">
    <property type="term" value="C:Golgi membrane"/>
    <property type="evidence" value="ECO:0007669"/>
    <property type="project" value="UniProtKB-SubCell"/>
</dbReference>
<evidence type="ECO:0000256" key="8">
    <source>
        <dbReference type="ARBA" id="ARBA00022927"/>
    </source>
</evidence>
<evidence type="ECO:0000256" key="5">
    <source>
        <dbReference type="ARBA" id="ARBA00022490"/>
    </source>
</evidence>
<evidence type="ECO:0000256" key="11">
    <source>
        <dbReference type="ARBA" id="ARBA00023329"/>
    </source>
</evidence>
<dbReference type="InterPro" id="IPR002553">
    <property type="entry name" value="Clathrin/coatomer_adapt-like_N"/>
</dbReference>
<organism evidence="18 19">
    <name type="scientific">Brachionus plicatilis</name>
    <name type="common">Marine rotifer</name>
    <name type="synonym">Brachionus muelleri</name>
    <dbReference type="NCBI Taxonomy" id="10195"/>
    <lineage>
        <taxon>Eukaryota</taxon>
        <taxon>Metazoa</taxon>
        <taxon>Spiralia</taxon>
        <taxon>Gnathifera</taxon>
        <taxon>Rotifera</taxon>
        <taxon>Eurotatoria</taxon>
        <taxon>Monogononta</taxon>
        <taxon>Pseudotrocha</taxon>
        <taxon>Ploima</taxon>
        <taxon>Brachionidae</taxon>
        <taxon>Brachionus</taxon>
    </lineage>
</organism>
<dbReference type="GO" id="GO:0005198">
    <property type="term" value="F:structural molecule activity"/>
    <property type="evidence" value="ECO:0007669"/>
    <property type="project" value="InterPro"/>
</dbReference>
<protein>
    <recommendedName>
        <fullName evidence="3 14">Coatomer subunit beta</fullName>
    </recommendedName>
    <alternativeName>
        <fullName evidence="13 14">Beta-coat protein</fullName>
    </alternativeName>
</protein>
<keyword evidence="10 14" id="KW-0472">Membrane</keyword>
<reference evidence="18 19" key="1">
    <citation type="journal article" date="2018" name="Sci. Rep.">
        <title>Genomic signatures of local adaptation to the degree of environmental predictability in rotifers.</title>
        <authorList>
            <person name="Franch-Gras L."/>
            <person name="Hahn C."/>
            <person name="Garcia-Roger E.M."/>
            <person name="Carmona M.J."/>
            <person name="Serra M."/>
            <person name="Gomez A."/>
        </authorList>
    </citation>
    <scope>NUCLEOTIDE SEQUENCE [LARGE SCALE GENOMIC DNA]</scope>
    <source>
        <strain evidence="18">HYR1</strain>
    </source>
</reference>
<feature type="domain" description="Coatomer beta subunit appendage platform" evidence="17">
    <location>
        <begin position="831"/>
        <end position="961"/>
    </location>
</feature>
<comment type="subcellular location">
    <subcellularLocation>
        <location evidence="14">Cytoplasm</location>
    </subcellularLocation>
    <subcellularLocation>
        <location evidence="1 14">Golgi apparatus membrane</location>
        <topology evidence="1 14">Peripheral membrane protein</topology>
        <orientation evidence="1 14">Cytoplasmic side</orientation>
    </subcellularLocation>
    <subcellularLocation>
        <location evidence="14">Cytoplasmic vesicle</location>
        <location evidence="14">COPI-coated vesicle membrane</location>
        <topology evidence="14">Peripheral membrane protein</topology>
        <orientation evidence="14">Cytoplasmic side</orientation>
    </subcellularLocation>
</comment>
<dbReference type="Proteomes" id="UP000276133">
    <property type="component" value="Unassembled WGS sequence"/>
</dbReference>
<keyword evidence="6" id="KW-0677">Repeat</keyword>
<dbReference type="EMBL" id="REGN01004370">
    <property type="protein sequence ID" value="RNA17792.1"/>
    <property type="molecule type" value="Genomic_DNA"/>
</dbReference>
<dbReference type="PIRSF" id="PIRSF005727">
    <property type="entry name" value="Coatomer_beta_subunit"/>
    <property type="match status" value="1"/>
</dbReference>
<proteinExistence type="predicted"/>
<dbReference type="Gene3D" id="1.25.10.10">
    <property type="entry name" value="Leucine-rich Repeat Variant"/>
    <property type="match status" value="1"/>
</dbReference>
<evidence type="ECO:0000259" key="16">
    <source>
        <dbReference type="Pfam" id="PF07718"/>
    </source>
</evidence>
<keyword evidence="7 14" id="KW-0931">ER-Golgi transport</keyword>
<dbReference type="InterPro" id="IPR016460">
    <property type="entry name" value="COPB1"/>
</dbReference>